<feature type="region of interest" description="Disordered" evidence="1">
    <location>
        <begin position="110"/>
        <end position="136"/>
    </location>
</feature>
<dbReference type="Proteomes" id="UP000236546">
    <property type="component" value="Unassembled WGS sequence"/>
</dbReference>
<sequence length="136" mass="14682">MHGRREGKVEVKKMLLEFREAFPNVTFRPYGPIPMIAEKDYVVTRWIGGGKHTGVAFDDLPAGQLATPNTGKIIHFSGTTIFTVKDGKITEELGEEGALTALQQLGIIDPPNPASGAYKTSDLAGNRGEPKDKGSD</sequence>
<protein>
    <submittedName>
        <fullName evidence="2">Uncharacterized protein</fullName>
    </submittedName>
</protein>
<name>A0A2K0T598_9HYPO</name>
<gene>
    <name evidence="2" type="ORF">TGAMA5MH_07405</name>
</gene>
<evidence type="ECO:0000313" key="3">
    <source>
        <dbReference type="Proteomes" id="UP000236546"/>
    </source>
</evidence>
<dbReference type="InterPro" id="IPR032710">
    <property type="entry name" value="NTF2-like_dom_sf"/>
</dbReference>
<dbReference type="PANTHER" id="PTHR38436">
    <property type="entry name" value="POLYKETIDE CYCLASE SNOAL-LIKE DOMAIN"/>
    <property type="match status" value="1"/>
</dbReference>
<dbReference type="GO" id="GO:0030638">
    <property type="term" value="P:polyketide metabolic process"/>
    <property type="evidence" value="ECO:0007669"/>
    <property type="project" value="InterPro"/>
</dbReference>
<dbReference type="PANTHER" id="PTHR38436:SF1">
    <property type="entry name" value="ESTER CYCLASE"/>
    <property type="match status" value="1"/>
</dbReference>
<evidence type="ECO:0000313" key="2">
    <source>
        <dbReference type="EMBL" id="PNP40698.1"/>
    </source>
</evidence>
<dbReference type="Pfam" id="PF07366">
    <property type="entry name" value="SnoaL"/>
    <property type="match status" value="1"/>
</dbReference>
<dbReference type="OrthoDB" id="3657563at2759"/>
<dbReference type="EMBL" id="MTYH01000061">
    <property type="protein sequence ID" value="PNP40698.1"/>
    <property type="molecule type" value="Genomic_DNA"/>
</dbReference>
<organism evidence="2 3">
    <name type="scientific">Trichoderma gamsii</name>
    <dbReference type="NCBI Taxonomy" id="398673"/>
    <lineage>
        <taxon>Eukaryota</taxon>
        <taxon>Fungi</taxon>
        <taxon>Dikarya</taxon>
        <taxon>Ascomycota</taxon>
        <taxon>Pezizomycotina</taxon>
        <taxon>Sordariomycetes</taxon>
        <taxon>Hypocreomycetidae</taxon>
        <taxon>Hypocreales</taxon>
        <taxon>Hypocreaceae</taxon>
        <taxon>Trichoderma</taxon>
    </lineage>
</organism>
<proteinExistence type="predicted"/>
<accession>A0A2K0T598</accession>
<dbReference type="Gene3D" id="3.10.450.50">
    <property type="match status" value="1"/>
</dbReference>
<evidence type="ECO:0000256" key="1">
    <source>
        <dbReference type="SAM" id="MobiDB-lite"/>
    </source>
</evidence>
<dbReference type="AlphaFoldDB" id="A0A2K0T598"/>
<comment type="caution">
    <text evidence="2">The sequence shown here is derived from an EMBL/GenBank/DDBJ whole genome shotgun (WGS) entry which is preliminary data.</text>
</comment>
<dbReference type="SUPFAM" id="SSF54427">
    <property type="entry name" value="NTF2-like"/>
    <property type="match status" value="1"/>
</dbReference>
<reference evidence="2 3" key="1">
    <citation type="submission" date="2017-02" db="EMBL/GenBank/DDBJ databases">
        <title>Genomes of Trichoderma spp. with biocontrol activity.</title>
        <authorList>
            <person name="Gardiner D."/>
            <person name="Kazan K."/>
            <person name="Vos C."/>
            <person name="Harvey P."/>
        </authorList>
    </citation>
    <scope>NUCLEOTIDE SEQUENCE [LARGE SCALE GENOMIC DNA]</scope>
    <source>
        <strain evidence="2 3">A5MH</strain>
    </source>
</reference>
<dbReference type="InterPro" id="IPR009959">
    <property type="entry name" value="Cyclase_SnoaL-like"/>
</dbReference>